<dbReference type="SUPFAM" id="SSF53098">
    <property type="entry name" value="Ribonuclease H-like"/>
    <property type="match status" value="1"/>
</dbReference>
<sequence length="221" mass="24073">MLLNVLFVSCLVSLVAAIPQPAPEVFTVTRKVKVLTDVAPFIVTSTTVFTFTPSSAPAVSRLETMMIYTDGACASNGLASPRGGFAFVFNITPGGKELHVHTSNRAELRAVVAALAFRAWSGEGWRRVVVVTDSEYVGKGATTWMRTWSRNGWRTSADRPVANRDLWEALSVCLGDLAGQGCEVSFWMVPRHWNTLADAAAKAATEMENDKYFTTIYGAMI</sequence>
<keyword evidence="6" id="KW-0255">Endonuclease</keyword>
<comment type="similarity">
    <text evidence="2">Belongs to the RNase H family.</text>
</comment>
<dbReference type="EMBL" id="JACAZI010000005">
    <property type="protein sequence ID" value="KAF7360061.1"/>
    <property type="molecule type" value="Genomic_DNA"/>
</dbReference>
<comment type="catalytic activity">
    <reaction evidence="1">
        <text>Endonucleolytic cleavage to 5'-phosphomonoester.</text>
        <dbReference type="EC" id="3.1.26.4"/>
    </reaction>
</comment>
<evidence type="ECO:0000256" key="8">
    <source>
        <dbReference type="SAM" id="SignalP"/>
    </source>
</evidence>
<reference evidence="10" key="1">
    <citation type="submission" date="2020-05" db="EMBL/GenBank/DDBJ databases">
        <title>Mycena genomes resolve the evolution of fungal bioluminescence.</title>
        <authorList>
            <person name="Tsai I.J."/>
        </authorList>
    </citation>
    <scope>NUCLEOTIDE SEQUENCE</scope>
    <source>
        <strain evidence="10">CCC161011</strain>
    </source>
</reference>
<keyword evidence="8" id="KW-0732">Signal</keyword>
<dbReference type="Gene3D" id="3.30.420.10">
    <property type="entry name" value="Ribonuclease H-like superfamily/Ribonuclease H"/>
    <property type="match status" value="1"/>
</dbReference>
<dbReference type="PANTHER" id="PTHR10642">
    <property type="entry name" value="RIBONUCLEASE H1"/>
    <property type="match status" value="1"/>
</dbReference>
<dbReference type="EC" id="3.1.26.4" evidence="3"/>
<evidence type="ECO:0000256" key="3">
    <source>
        <dbReference type="ARBA" id="ARBA00012180"/>
    </source>
</evidence>
<dbReference type="InterPro" id="IPR036397">
    <property type="entry name" value="RNaseH_sf"/>
</dbReference>
<evidence type="ECO:0000313" key="11">
    <source>
        <dbReference type="Proteomes" id="UP000620124"/>
    </source>
</evidence>
<evidence type="ECO:0000256" key="1">
    <source>
        <dbReference type="ARBA" id="ARBA00000077"/>
    </source>
</evidence>
<keyword evidence="5" id="KW-0479">Metal-binding</keyword>
<dbReference type="GO" id="GO:0004523">
    <property type="term" value="F:RNA-DNA hybrid ribonuclease activity"/>
    <property type="evidence" value="ECO:0007669"/>
    <property type="project" value="UniProtKB-EC"/>
</dbReference>
<dbReference type="PANTHER" id="PTHR10642:SF26">
    <property type="entry name" value="RIBONUCLEASE H1"/>
    <property type="match status" value="1"/>
</dbReference>
<evidence type="ECO:0000256" key="6">
    <source>
        <dbReference type="ARBA" id="ARBA00022759"/>
    </source>
</evidence>
<keyword evidence="7" id="KW-0378">Hydrolase</keyword>
<accession>A0A8H6YJX6</accession>
<dbReference type="GO" id="GO:0046872">
    <property type="term" value="F:metal ion binding"/>
    <property type="evidence" value="ECO:0007669"/>
    <property type="project" value="UniProtKB-KW"/>
</dbReference>
<comment type="caution">
    <text evidence="10">The sequence shown here is derived from an EMBL/GenBank/DDBJ whole genome shotgun (WGS) entry which is preliminary data.</text>
</comment>
<feature type="chain" id="PRO_5034187231" description="ribonuclease H" evidence="8">
    <location>
        <begin position="18"/>
        <end position="221"/>
    </location>
</feature>
<dbReference type="Pfam" id="PF00075">
    <property type="entry name" value="RNase_H"/>
    <property type="match status" value="1"/>
</dbReference>
<keyword evidence="4" id="KW-0540">Nuclease</keyword>
<feature type="domain" description="RNase H type-1" evidence="9">
    <location>
        <begin position="61"/>
        <end position="206"/>
    </location>
</feature>
<dbReference type="PROSITE" id="PS50879">
    <property type="entry name" value="RNASE_H_1"/>
    <property type="match status" value="1"/>
</dbReference>
<dbReference type="InterPro" id="IPR012337">
    <property type="entry name" value="RNaseH-like_sf"/>
</dbReference>
<dbReference type="Proteomes" id="UP000620124">
    <property type="component" value="Unassembled WGS sequence"/>
</dbReference>
<evidence type="ECO:0000256" key="4">
    <source>
        <dbReference type="ARBA" id="ARBA00022722"/>
    </source>
</evidence>
<evidence type="ECO:0000256" key="7">
    <source>
        <dbReference type="ARBA" id="ARBA00022801"/>
    </source>
</evidence>
<keyword evidence="11" id="KW-1185">Reference proteome</keyword>
<dbReference type="AlphaFoldDB" id="A0A8H6YJX6"/>
<gene>
    <name evidence="10" type="ORF">MVEN_00734200</name>
</gene>
<dbReference type="InterPro" id="IPR050092">
    <property type="entry name" value="RNase_H"/>
</dbReference>
<protein>
    <recommendedName>
        <fullName evidence="3">ribonuclease H</fullName>
        <ecNumber evidence="3">3.1.26.4</ecNumber>
    </recommendedName>
</protein>
<evidence type="ECO:0000259" key="9">
    <source>
        <dbReference type="PROSITE" id="PS50879"/>
    </source>
</evidence>
<dbReference type="InterPro" id="IPR002156">
    <property type="entry name" value="RNaseH_domain"/>
</dbReference>
<dbReference type="OrthoDB" id="407198at2759"/>
<evidence type="ECO:0000313" key="10">
    <source>
        <dbReference type="EMBL" id="KAF7360061.1"/>
    </source>
</evidence>
<name>A0A8H6YJX6_9AGAR</name>
<dbReference type="CDD" id="cd13934">
    <property type="entry name" value="RNase_H_Dikarya_like"/>
    <property type="match status" value="1"/>
</dbReference>
<dbReference type="GO" id="GO:0043137">
    <property type="term" value="P:DNA replication, removal of RNA primer"/>
    <property type="evidence" value="ECO:0007669"/>
    <property type="project" value="TreeGrafter"/>
</dbReference>
<organism evidence="10 11">
    <name type="scientific">Mycena venus</name>
    <dbReference type="NCBI Taxonomy" id="2733690"/>
    <lineage>
        <taxon>Eukaryota</taxon>
        <taxon>Fungi</taxon>
        <taxon>Dikarya</taxon>
        <taxon>Basidiomycota</taxon>
        <taxon>Agaricomycotina</taxon>
        <taxon>Agaricomycetes</taxon>
        <taxon>Agaricomycetidae</taxon>
        <taxon>Agaricales</taxon>
        <taxon>Marasmiineae</taxon>
        <taxon>Mycenaceae</taxon>
        <taxon>Mycena</taxon>
    </lineage>
</organism>
<feature type="signal peptide" evidence="8">
    <location>
        <begin position="1"/>
        <end position="17"/>
    </location>
</feature>
<evidence type="ECO:0000256" key="2">
    <source>
        <dbReference type="ARBA" id="ARBA00005300"/>
    </source>
</evidence>
<evidence type="ECO:0000256" key="5">
    <source>
        <dbReference type="ARBA" id="ARBA00022723"/>
    </source>
</evidence>
<proteinExistence type="inferred from homology"/>
<dbReference type="GO" id="GO:0003676">
    <property type="term" value="F:nucleic acid binding"/>
    <property type="evidence" value="ECO:0007669"/>
    <property type="project" value="InterPro"/>
</dbReference>